<feature type="domain" description="C2H2-type" evidence="2">
    <location>
        <begin position="89"/>
        <end position="110"/>
    </location>
</feature>
<organism evidence="3 4">
    <name type="scientific">Rhynchosporium graminicola</name>
    <dbReference type="NCBI Taxonomy" id="2792576"/>
    <lineage>
        <taxon>Eukaryota</taxon>
        <taxon>Fungi</taxon>
        <taxon>Dikarya</taxon>
        <taxon>Ascomycota</taxon>
        <taxon>Pezizomycotina</taxon>
        <taxon>Leotiomycetes</taxon>
        <taxon>Helotiales</taxon>
        <taxon>Ploettnerulaceae</taxon>
        <taxon>Rhynchosporium</taxon>
    </lineage>
</organism>
<dbReference type="InterPro" id="IPR013087">
    <property type="entry name" value="Znf_C2H2_type"/>
</dbReference>
<evidence type="ECO:0000259" key="2">
    <source>
        <dbReference type="PROSITE" id="PS00028"/>
    </source>
</evidence>
<dbReference type="PROSITE" id="PS00028">
    <property type="entry name" value="ZINC_FINGER_C2H2_1"/>
    <property type="match status" value="1"/>
</dbReference>
<name>A0A1E1LS38_9HELO</name>
<protein>
    <recommendedName>
        <fullName evidence="2">C2H2-type domain-containing protein</fullName>
    </recommendedName>
</protein>
<feature type="chain" id="PRO_5009447557" description="C2H2-type domain-containing protein" evidence="1">
    <location>
        <begin position="25"/>
        <end position="215"/>
    </location>
</feature>
<reference evidence="4" key="1">
    <citation type="submission" date="2016-03" db="EMBL/GenBank/DDBJ databases">
        <authorList>
            <person name="Ploux O."/>
        </authorList>
    </citation>
    <scope>NUCLEOTIDE SEQUENCE [LARGE SCALE GENOMIC DNA]</scope>
    <source>
        <strain evidence="4">UK7</strain>
    </source>
</reference>
<sequence length="215" mass="23926">MLSSFIKLACPVVLLLTLTIPIVAVSTSGSALENVWDIINSTGRVLPAPHIIPRSPIGHINRRDVQLGTHSINLEPGVDFQDCVAAPKCKGMCTFSFIEHSSWWSHAVMHIYDESCNMIGENTHVPRDWMADPRGWGMPSKLPFYLVLHIPRTWNQDQPADVKWDYGNYRNMGAFANNMFGGAYASTFRVPSVYMTGAREGSYTVGRAGFQCGYN</sequence>
<proteinExistence type="predicted"/>
<evidence type="ECO:0000313" key="3">
    <source>
        <dbReference type="EMBL" id="CZT13297.1"/>
    </source>
</evidence>
<evidence type="ECO:0000313" key="4">
    <source>
        <dbReference type="Proteomes" id="UP000178129"/>
    </source>
</evidence>
<gene>
    <name evidence="3" type="ORF">RCO7_05262</name>
</gene>
<evidence type="ECO:0000256" key="1">
    <source>
        <dbReference type="SAM" id="SignalP"/>
    </source>
</evidence>
<feature type="signal peptide" evidence="1">
    <location>
        <begin position="1"/>
        <end position="24"/>
    </location>
</feature>
<keyword evidence="1" id="KW-0732">Signal</keyword>
<comment type="caution">
    <text evidence="3">The sequence shown here is derived from an EMBL/GenBank/DDBJ whole genome shotgun (WGS) entry which is preliminary data.</text>
</comment>
<keyword evidence="4" id="KW-1185">Reference proteome</keyword>
<dbReference type="InParanoid" id="A0A1E1LS38"/>
<dbReference type="AlphaFoldDB" id="A0A1E1LS38"/>
<accession>A0A1E1LS38</accession>
<dbReference type="EMBL" id="FJUW01000085">
    <property type="protein sequence ID" value="CZT13297.1"/>
    <property type="molecule type" value="Genomic_DNA"/>
</dbReference>
<dbReference type="Proteomes" id="UP000178129">
    <property type="component" value="Unassembled WGS sequence"/>
</dbReference>